<proteinExistence type="predicted"/>
<dbReference type="STRING" id="6205.A0A0R3X2R5"/>
<evidence type="ECO:0000313" key="5">
    <source>
        <dbReference type="EMBL" id="VDM31993.1"/>
    </source>
</evidence>
<dbReference type="PROSITE" id="PS00018">
    <property type="entry name" value="EF_HAND_1"/>
    <property type="match status" value="4"/>
</dbReference>
<dbReference type="InterPro" id="IPR002048">
    <property type="entry name" value="EF_hand_dom"/>
</dbReference>
<reference evidence="7" key="1">
    <citation type="submission" date="2017-02" db="UniProtKB">
        <authorList>
            <consortium name="WormBaseParasite"/>
        </authorList>
    </citation>
    <scope>IDENTIFICATION</scope>
</reference>
<evidence type="ECO:0000256" key="3">
    <source>
        <dbReference type="ARBA" id="ARBA00022837"/>
    </source>
</evidence>
<evidence type="ECO:0000256" key="1">
    <source>
        <dbReference type="ARBA" id="ARBA00022723"/>
    </source>
</evidence>
<evidence type="ECO:0000313" key="7">
    <source>
        <dbReference type="WBParaSite" id="TTAC_0000760101-mRNA-1"/>
    </source>
</evidence>
<dbReference type="InterPro" id="IPR018247">
    <property type="entry name" value="EF_Hand_1_Ca_BS"/>
</dbReference>
<dbReference type="Pfam" id="PF13202">
    <property type="entry name" value="EF-hand_5"/>
    <property type="match status" value="1"/>
</dbReference>
<dbReference type="EMBL" id="UYWX01020386">
    <property type="protein sequence ID" value="VDM31993.1"/>
    <property type="molecule type" value="Genomic_DNA"/>
</dbReference>
<dbReference type="InterPro" id="IPR011992">
    <property type="entry name" value="EF-hand-dom_pair"/>
</dbReference>
<dbReference type="SUPFAM" id="SSF47473">
    <property type="entry name" value="EF-hand"/>
    <property type="match status" value="2"/>
</dbReference>
<evidence type="ECO:0000259" key="4">
    <source>
        <dbReference type="PROSITE" id="PS50222"/>
    </source>
</evidence>
<feature type="domain" description="EF-hand" evidence="4">
    <location>
        <begin position="52"/>
        <end position="87"/>
    </location>
</feature>
<feature type="domain" description="EF-hand" evidence="4">
    <location>
        <begin position="267"/>
        <end position="302"/>
    </location>
</feature>
<gene>
    <name evidence="5" type="ORF">TTAC_LOCUS7586</name>
</gene>
<dbReference type="PROSITE" id="PS50222">
    <property type="entry name" value="EF_HAND_2"/>
    <property type="match status" value="4"/>
</dbReference>
<name>A0A0R3X2R5_HYDTA</name>
<keyword evidence="6" id="KW-1185">Reference proteome</keyword>
<keyword evidence="2" id="KW-0677">Repeat</keyword>
<reference evidence="5 6" key="2">
    <citation type="submission" date="2018-11" db="EMBL/GenBank/DDBJ databases">
        <authorList>
            <consortium name="Pathogen Informatics"/>
        </authorList>
    </citation>
    <scope>NUCLEOTIDE SEQUENCE [LARGE SCALE GENOMIC DNA]</scope>
</reference>
<dbReference type="WBParaSite" id="TTAC_0000760101-mRNA-1">
    <property type="protein sequence ID" value="TTAC_0000760101-mRNA-1"/>
    <property type="gene ID" value="TTAC_0000760101"/>
</dbReference>
<keyword evidence="3" id="KW-0106">Calcium</keyword>
<evidence type="ECO:0000256" key="2">
    <source>
        <dbReference type="ARBA" id="ARBA00022737"/>
    </source>
</evidence>
<dbReference type="Proteomes" id="UP000274429">
    <property type="component" value="Unassembled WGS sequence"/>
</dbReference>
<organism evidence="7">
    <name type="scientific">Hydatigena taeniaeformis</name>
    <name type="common">Feline tapeworm</name>
    <name type="synonym">Taenia taeniaeformis</name>
    <dbReference type="NCBI Taxonomy" id="6205"/>
    <lineage>
        <taxon>Eukaryota</taxon>
        <taxon>Metazoa</taxon>
        <taxon>Spiralia</taxon>
        <taxon>Lophotrochozoa</taxon>
        <taxon>Platyhelminthes</taxon>
        <taxon>Cestoda</taxon>
        <taxon>Eucestoda</taxon>
        <taxon>Cyclophyllidea</taxon>
        <taxon>Taeniidae</taxon>
        <taxon>Hydatigera</taxon>
    </lineage>
</organism>
<dbReference type="OrthoDB" id="6223661at2759"/>
<dbReference type="PANTHER" id="PTHR10827:SF98">
    <property type="entry name" value="45 KDA CALCIUM-BINDING PROTEIN"/>
    <property type="match status" value="1"/>
</dbReference>
<dbReference type="AlphaFoldDB" id="A0A0R3X2R5"/>
<feature type="domain" description="EF-hand" evidence="4">
    <location>
        <begin position="231"/>
        <end position="266"/>
    </location>
</feature>
<dbReference type="Pfam" id="PF13499">
    <property type="entry name" value="EF-hand_7"/>
    <property type="match status" value="2"/>
</dbReference>
<dbReference type="SMART" id="SM00054">
    <property type="entry name" value="EFh"/>
    <property type="match status" value="6"/>
</dbReference>
<evidence type="ECO:0000313" key="6">
    <source>
        <dbReference type="Proteomes" id="UP000274429"/>
    </source>
</evidence>
<feature type="domain" description="EF-hand" evidence="4">
    <location>
        <begin position="161"/>
        <end position="196"/>
    </location>
</feature>
<keyword evidence="1" id="KW-0479">Metal-binding</keyword>
<protein>
    <submittedName>
        <fullName evidence="7">Reticulocalbin-2</fullName>
    </submittedName>
</protein>
<accession>A0A0R3X2R5</accession>
<sequence>MWPRLTSILEHLYLTTGNHFHDAMARSRDLLLCFFFAQALSYAEDLSTHPYEAKERLGRLFNMIDASHDGEVDVNELVTWINAVFRQVSNIQITHNIILLPNCALSRADKRAAREMLQRQDTNNDGYVSMAEYMDENFGYTLQEIEAIRKDSSTESRQILESVDDEMERFARADVNGDGQLDVEELVAFNSPHHHGHMAAYVVSEVLRHQDYNGDGRLHLEEYLADSKDVEVLEYEKERFADIDKNGDGYADTDELRLHYLEEAEKYARREAENLMAESDVNSDGRLTQAEVSEAYEAWLDSPATEHGELLQDMKMYQLTQHGGLRDEL</sequence>
<dbReference type="GO" id="GO:0005509">
    <property type="term" value="F:calcium ion binding"/>
    <property type="evidence" value="ECO:0007669"/>
    <property type="project" value="InterPro"/>
</dbReference>
<dbReference type="PANTHER" id="PTHR10827">
    <property type="entry name" value="RETICULOCALBIN"/>
    <property type="match status" value="1"/>
</dbReference>
<dbReference type="Gene3D" id="1.10.238.10">
    <property type="entry name" value="EF-hand"/>
    <property type="match status" value="3"/>
</dbReference>